<dbReference type="PROSITE" id="PS50850">
    <property type="entry name" value="MFS"/>
    <property type="match status" value="1"/>
</dbReference>
<evidence type="ECO:0000259" key="7">
    <source>
        <dbReference type="PROSITE" id="PS50850"/>
    </source>
</evidence>
<evidence type="ECO:0000256" key="4">
    <source>
        <dbReference type="ARBA" id="ARBA00022989"/>
    </source>
</evidence>
<feature type="transmembrane region" description="Helical" evidence="6">
    <location>
        <begin position="507"/>
        <end position="529"/>
    </location>
</feature>
<sequence>MSDLTAAPAGRHAITTPSLTPGTRAATALAVLVAQVGLAIPAVLNGLFQQDLHTTSAQLTWISDAFLVPVTLLELSFGALGDLFGRKRLLIGGSLLMAVGELISVLTPSAGTSNTAAIATLWTGQALTGIGAAVLFPTSLAMVAAGTHTAKDRARGIAVWSAALSSGGFVSPLLGGLVTKMSWGDDPTATWRWAFVAVFLLALVSAAVAVTAKNSSAPEGRSLDWPGQITVAVSLFALLFAVIQGATSGWSSPWVIGGFVVAVVFFAAFIAAERRSPAPLLRLSLFENRAFAVSSLVTVLGMFAFLGTAYSTSIRLAAIQEFSPLETAIAFVLLQGFALVLMPVTAKTIHSYNPRWALGAGFLLIAAGDFWIATQSATDRSLWPIVAPLVLVGVGFAFALSGVTAVAVNTVPNHLAGMASGTTSQLRDFGFTLGPAVIGAIALSAAASEIQHKLRDSSALQAAMEKFSAGAPPEAVGAVNSGPLGANAVAGNPIQNVAFHALDHAYAIGYVVCGVSALVAAVLAAAGMLGGAARRPLVTEESLND</sequence>
<feature type="transmembrane region" description="Helical" evidence="6">
    <location>
        <begin position="89"/>
        <end position="106"/>
    </location>
</feature>
<dbReference type="Proteomes" id="UP001165135">
    <property type="component" value="Unassembled WGS sequence"/>
</dbReference>
<evidence type="ECO:0000256" key="5">
    <source>
        <dbReference type="ARBA" id="ARBA00023136"/>
    </source>
</evidence>
<organism evidence="8 9">
    <name type="scientific">Actinoallomurus iriomotensis</name>
    <dbReference type="NCBI Taxonomy" id="478107"/>
    <lineage>
        <taxon>Bacteria</taxon>
        <taxon>Bacillati</taxon>
        <taxon>Actinomycetota</taxon>
        <taxon>Actinomycetes</taxon>
        <taxon>Streptosporangiales</taxon>
        <taxon>Thermomonosporaceae</taxon>
        <taxon>Actinoallomurus</taxon>
    </lineage>
</organism>
<feature type="transmembrane region" description="Helical" evidence="6">
    <location>
        <begin position="322"/>
        <end position="344"/>
    </location>
</feature>
<feature type="transmembrane region" description="Helical" evidence="6">
    <location>
        <begin position="190"/>
        <end position="211"/>
    </location>
</feature>
<reference evidence="8" key="1">
    <citation type="submission" date="2023-03" db="EMBL/GenBank/DDBJ databases">
        <title>Actinoallomurus iriomotensis NBRC 103681.</title>
        <authorList>
            <person name="Ichikawa N."/>
            <person name="Sato H."/>
            <person name="Tonouchi N."/>
        </authorList>
    </citation>
    <scope>NUCLEOTIDE SEQUENCE</scope>
    <source>
        <strain evidence="8">NBRC 103681</strain>
    </source>
</reference>
<evidence type="ECO:0000256" key="3">
    <source>
        <dbReference type="ARBA" id="ARBA00022692"/>
    </source>
</evidence>
<dbReference type="InterPro" id="IPR011701">
    <property type="entry name" value="MFS"/>
</dbReference>
<accession>A0A9W6RQQ7</accession>
<name>A0A9W6RQQ7_9ACTN</name>
<feature type="transmembrane region" description="Helical" evidence="6">
    <location>
        <begin position="223"/>
        <end position="246"/>
    </location>
</feature>
<gene>
    <name evidence="8" type="ORF">Airi01_082900</name>
</gene>
<evidence type="ECO:0000256" key="6">
    <source>
        <dbReference type="SAM" id="Phobius"/>
    </source>
</evidence>
<keyword evidence="3 6" id="KW-0812">Transmembrane</keyword>
<comment type="caution">
    <text evidence="8">The sequence shown here is derived from an EMBL/GenBank/DDBJ whole genome shotgun (WGS) entry which is preliminary data.</text>
</comment>
<keyword evidence="5 6" id="KW-0472">Membrane</keyword>
<feature type="domain" description="Major facilitator superfamily (MFS) profile" evidence="7">
    <location>
        <begin position="23"/>
        <end position="528"/>
    </location>
</feature>
<dbReference type="GO" id="GO:0022857">
    <property type="term" value="F:transmembrane transporter activity"/>
    <property type="evidence" value="ECO:0007669"/>
    <property type="project" value="InterPro"/>
</dbReference>
<feature type="transmembrane region" description="Helical" evidence="6">
    <location>
        <begin position="126"/>
        <end position="145"/>
    </location>
</feature>
<feature type="transmembrane region" description="Helical" evidence="6">
    <location>
        <begin position="252"/>
        <end position="271"/>
    </location>
</feature>
<dbReference type="SUPFAM" id="SSF103473">
    <property type="entry name" value="MFS general substrate transporter"/>
    <property type="match status" value="2"/>
</dbReference>
<feature type="transmembrane region" description="Helical" evidence="6">
    <location>
        <begin position="429"/>
        <end position="447"/>
    </location>
</feature>
<dbReference type="PANTHER" id="PTHR42718">
    <property type="entry name" value="MAJOR FACILITATOR SUPERFAMILY MULTIDRUG TRANSPORTER MFSC"/>
    <property type="match status" value="1"/>
</dbReference>
<feature type="transmembrane region" description="Helical" evidence="6">
    <location>
        <begin position="157"/>
        <end position="178"/>
    </location>
</feature>
<dbReference type="Pfam" id="PF07690">
    <property type="entry name" value="MFS_1"/>
    <property type="match status" value="2"/>
</dbReference>
<dbReference type="RefSeq" id="WP_285632396.1">
    <property type="nucleotide sequence ID" value="NZ_BSTJ01000013.1"/>
</dbReference>
<feature type="transmembrane region" description="Helical" evidence="6">
    <location>
        <begin position="356"/>
        <end position="373"/>
    </location>
</feature>
<dbReference type="CDD" id="cd17321">
    <property type="entry name" value="MFS_MMR_MDR_like"/>
    <property type="match status" value="1"/>
</dbReference>
<dbReference type="InterPro" id="IPR036259">
    <property type="entry name" value="MFS_trans_sf"/>
</dbReference>
<evidence type="ECO:0000256" key="2">
    <source>
        <dbReference type="ARBA" id="ARBA00022448"/>
    </source>
</evidence>
<protein>
    <submittedName>
        <fullName evidence="8">MFS transporter</fullName>
    </submittedName>
</protein>
<dbReference type="EMBL" id="BSTJ01000013">
    <property type="protein sequence ID" value="GLY80023.1"/>
    <property type="molecule type" value="Genomic_DNA"/>
</dbReference>
<dbReference type="PANTHER" id="PTHR42718:SF9">
    <property type="entry name" value="MAJOR FACILITATOR SUPERFAMILY MULTIDRUG TRANSPORTER MFSC"/>
    <property type="match status" value="1"/>
</dbReference>
<feature type="transmembrane region" description="Helical" evidence="6">
    <location>
        <begin position="385"/>
        <end position="408"/>
    </location>
</feature>
<evidence type="ECO:0000313" key="8">
    <source>
        <dbReference type="EMBL" id="GLY80023.1"/>
    </source>
</evidence>
<dbReference type="InterPro" id="IPR020846">
    <property type="entry name" value="MFS_dom"/>
</dbReference>
<evidence type="ECO:0000313" key="9">
    <source>
        <dbReference type="Proteomes" id="UP001165135"/>
    </source>
</evidence>
<keyword evidence="4 6" id="KW-1133">Transmembrane helix</keyword>
<dbReference type="Gene3D" id="1.20.1250.20">
    <property type="entry name" value="MFS general substrate transporter like domains"/>
    <property type="match status" value="2"/>
</dbReference>
<comment type="subcellular location">
    <subcellularLocation>
        <location evidence="1">Cell membrane</location>
        <topology evidence="1">Multi-pass membrane protein</topology>
    </subcellularLocation>
</comment>
<keyword evidence="2" id="KW-0813">Transport</keyword>
<feature type="transmembrane region" description="Helical" evidence="6">
    <location>
        <begin position="25"/>
        <end position="47"/>
    </location>
</feature>
<dbReference type="AlphaFoldDB" id="A0A9W6RQQ7"/>
<proteinExistence type="predicted"/>
<evidence type="ECO:0000256" key="1">
    <source>
        <dbReference type="ARBA" id="ARBA00004651"/>
    </source>
</evidence>
<dbReference type="GO" id="GO:0005886">
    <property type="term" value="C:plasma membrane"/>
    <property type="evidence" value="ECO:0007669"/>
    <property type="project" value="UniProtKB-SubCell"/>
</dbReference>
<feature type="transmembrane region" description="Helical" evidence="6">
    <location>
        <begin position="291"/>
        <end position="310"/>
    </location>
</feature>